<dbReference type="Ensembl" id="ENSAZOT00000006344.1">
    <property type="protein sequence ID" value="ENSAZOP00000005930.1"/>
    <property type="gene ID" value="ENSAZOG00000003820.1"/>
</dbReference>
<evidence type="ECO:0000313" key="9">
    <source>
        <dbReference type="Proteomes" id="UP000694549"/>
    </source>
</evidence>
<keyword evidence="2 7" id="KW-0812">Transmembrane</keyword>
<keyword evidence="5" id="KW-0325">Glycoprotein</keyword>
<protein>
    <recommendedName>
        <fullName evidence="10">Dispatched RND transporter family member 1</fullName>
    </recommendedName>
</protein>
<accession>A0A8B9U997</accession>
<reference evidence="8" key="2">
    <citation type="submission" date="2025-09" db="UniProtKB">
        <authorList>
            <consortium name="Ensembl"/>
        </authorList>
    </citation>
    <scope>IDENTIFICATION</scope>
</reference>
<keyword evidence="3 7" id="KW-1133">Transmembrane helix</keyword>
<sequence>MAAARRRAQHGSARGPFSVPPPRARPAGGAFRPSHGNCATAETPRSPLASCRHTGLGRGGRGRLGDPAAGSPQKKTIELAGERNISYPSRTWSMAMSDVSESVILSNGSILSNASGPGIIAANDGDVAVQQLSSKETPRTKASPNGCLQLNGTIKPSFLPLDNQRTQQMLSQCCHPCPYHHSLSSHNNKQECHSVVGSSASSPMTSCCMQPHTEYSASICQKHPPIYQPACCLQPSPSFCLHHQWPDHFQHQPVQQHIARIRPARPFKLPKSYAALIADWPVVVLGMCTVLIVVCALVGILVPDLPDFSDPLLGFEPRGTAIGQRLVTWNNMVKNTGYKATLANYPFKYADEQAKSHQDDRWSDDHYEREKRQAEWNFHKDTFFCDIPSKWRNNVRRISF</sequence>
<evidence type="ECO:0000256" key="6">
    <source>
        <dbReference type="SAM" id="MobiDB-lite"/>
    </source>
</evidence>
<dbReference type="GO" id="GO:0007224">
    <property type="term" value="P:smoothened signaling pathway"/>
    <property type="evidence" value="ECO:0007669"/>
    <property type="project" value="TreeGrafter"/>
</dbReference>
<dbReference type="PANTHER" id="PTHR45951:SF4">
    <property type="entry name" value="PROTEIN DISPATCHED HOMOLOG 1"/>
    <property type="match status" value="1"/>
</dbReference>
<proteinExistence type="predicted"/>
<evidence type="ECO:0000256" key="4">
    <source>
        <dbReference type="ARBA" id="ARBA00023136"/>
    </source>
</evidence>
<evidence type="ECO:0000313" key="8">
    <source>
        <dbReference type="Ensembl" id="ENSAZOP00000005930.1"/>
    </source>
</evidence>
<dbReference type="AlphaFoldDB" id="A0A8B9U997"/>
<dbReference type="GO" id="GO:0016020">
    <property type="term" value="C:membrane"/>
    <property type="evidence" value="ECO:0007669"/>
    <property type="project" value="UniProtKB-SubCell"/>
</dbReference>
<dbReference type="PANTHER" id="PTHR45951">
    <property type="entry name" value="PROTEIN DISPATCHED-RELATED"/>
    <property type="match status" value="1"/>
</dbReference>
<evidence type="ECO:0008006" key="10">
    <source>
        <dbReference type="Google" id="ProtNLM"/>
    </source>
</evidence>
<dbReference type="InterPro" id="IPR052081">
    <property type="entry name" value="Dispatched_Hh_regulator"/>
</dbReference>
<feature type="region of interest" description="Disordered" evidence="6">
    <location>
        <begin position="1"/>
        <end position="73"/>
    </location>
</feature>
<feature type="transmembrane region" description="Helical" evidence="7">
    <location>
        <begin position="273"/>
        <end position="302"/>
    </location>
</feature>
<evidence type="ECO:0000256" key="3">
    <source>
        <dbReference type="ARBA" id="ARBA00022989"/>
    </source>
</evidence>
<keyword evidence="9" id="KW-1185">Reference proteome</keyword>
<name>A0A8B9U997_9AVES</name>
<comment type="subcellular location">
    <subcellularLocation>
        <location evidence="1">Membrane</location>
        <topology evidence="1">Multi-pass membrane protein</topology>
    </subcellularLocation>
</comment>
<evidence type="ECO:0000256" key="2">
    <source>
        <dbReference type="ARBA" id="ARBA00022692"/>
    </source>
</evidence>
<reference evidence="8" key="1">
    <citation type="submission" date="2025-08" db="UniProtKB">
        <authorList>
            <consortium name="Ensembl"/>
        </authorList>
    </citation>
    <scope>IDENTIFICATION</scope>
</reference>
<evidence type="ECO:0000256" key="7">
    <source>
        <dbReference type="SAM" id="Phobius"/>
    </source>
</evidence>
<organism evidence="8 9">
    <name type="scientific">Anas zonorhyncha</name>
    <name type="common">Eastern spot-billed duck</name>
    <dbReference type="NCBI Taxonomy" id="75864"/>
    <lineage>
        <taxon>Eukaryota</taxon>
        <taxon>Metazoa</taxon>
        <taxon>Chordata</taxon>
        <taxon>Craniata</taxon>
        <taxon>Vertebrata</taxon>
        <taxon>Euteleostomi</taxon>
        <taxon>Archelosauria</taxon>
        <taxon>Archosauria</taxon>
        <taxon>Dinosauria</taxon>
        <taxon>Saurischia</taxon>
        <taxon>Theropoda</taxon>
        <taxon>Coelurosauria</taxon>
        <taxon>Aves</taxon>
        <taxon>Neognathae</taxon>
        <taxon>Galloanserae</taxon>
        <taxon>Anseriformes</taxon>
        <taxon>Anatidae</taxon>
        <taxon>Anatinae</taxon>
        <taxon>Anas</taxon>
    </lineage>
</organism>
<keyword evidence="4 7" id="KW-0472">Membrane</keyword>
<dbReference type="GO" id="GO:1904680">
    <property type="term" value="F:peptide transmembrane transporter activity"/>
    <property type="evidence" value="ECO:0007669"/>
    <property type="project" value="TreeGrafter"/>
</dbReference>
<evidence type="ECO:0000256" key="5">
    <source>
        <dbReference type="ARBA" id="ARBA00023180"/>
    </source>
</evidence>
<dbReference type="Proteomes" id="UP000694549">
    <property type="component" value="Unplaced"/>
</dbReference>
<evidence type="ECO:0000256" key="1">
    <source>
        <dbReference type="ARBA" id="ARBA00004141"/>
    </source>
</evidence>